<evidence type="ECO:0000313" key="11">
    <source>
        <dbReference type="EMBL" id="RCR68344.1"/>
    </source>
</evidence>
<evidence type="ECO:0000256" key="4">
    <source>
        <dbReference type="ARBA" id="ARBA00022598"/>
    </source>
</evidence>
<dbReference type="Proteomes" id="UP000253383">
    <property type="component" value="Unassembled WGS sequence"/>
</dbReference>
<dbReference type="InterPro" id="IPR018109">
    <property type="entry name" value="Folylpolyglutamate_synth_CS"/>
</dbReference>
<dbReference type="InterPro" id="IPR036615">
    <property type="entry name" value="Mur_ligase_C_dom_sf"/>
</dbReference>
<dbReference type="EMBL" id="QOWE01000013">
    <property type="protein sequence ID" value="RCR68344.1"/>
    <property type="molecule type" value="Genomic_DNA"/>
</dbReference>
<dbReference type="GO" id="GO:0051301">
    <property type="term" value="P:cell division"/>
    <property type="evidence" value="ECO:0007669"/>
    <property type="project" value="UniProtKB-KW"/>
</dbReference>
<feature type="binding site" evidence="9">
    <location>
        <begin position="102"/>
        <end position="108"/>
    </location>
    <ligand>
        <name>ATP</name>
        <dbReference type="ChEBI" id="CHEBI:30616"/>
    </ligand>
</feature>
<dbReference type="AlphaFoldDB" id="A0A368JNW5"/>
<evidence type="ECO:0000256" key="2">
    <source>
        <dbReference type="ARBA" id="ARBA00004752"/>
    </source>
</evidence>
<dbReference type="Pfam" id="PF08245">
    <property type="entry name" value="Mur_ligase_M"/>
    <property type="match status" value="1"/>
</dbReference>
<dbReference type="GO" id="GO:0008360">
    <property type="term" value="P:regulation of cell shape"/>
    <property type="evidence" value="ECO:0007669"/>
    <property type="project" value="UniProtKB-KW"/>
</dbReference>
<comment type="similarity">
    <text evidence="9">Belongs to the MurCDEF family.</text>
</comment>
<dbReference type="SUPFAM" id="SSF53244">
    <property type="entry name" value="MurD-like peptide ligases, peptide-binding domain"/>
    <property type="match status" value="1"/>
</dbReference>
<dbReference type="SUPFAM" id="SSF51984">
    <property type="entry name" value="MurCD N-terminal domain"/>
    <property type="match status" value="1"/>
</dbReference>
<keyword evidence="9" id="KW-0961">Cell wall biogenesis/degradation</keyword>
<dbReference type="Gene3D" id="3.40.50.720">
    <property type="entry name" value="NAD(P)-binding Rossmann-like Domain"/>
    <property type="match status" value="1"/>
</dbReference>
<dbReference type="GO" id="GO:0005524">
    <property type="term" value="F:ATP binding"/>
    <property type="evidence" value="ECO:0007669"/>
    <property type="project" value="UniProtKB-UniRule"/>
</dbReference>
<dbReference type="RefSeq" id="WP_114407120.1">
    <property type="nucleotide sequence ID" value="NZ_QOWE01000013.1"/>
</dbReference>
<reference evidence="11 12" key="1">
    <citation type="submission" date="2018-07" db="EMBL/GenBank/DDBJ databases">
        <title>Genome analysis of Larkinella rosea.</title>
        <authorList>
            <person name="Zhou Z."/>
            <person name="Wang G."/>
        </authorList>
    </citation>
    <scope>NUCLEOTIDE SEQUENCE [LARGE SCALE GENOMIC DNA]</scope>
    <source>
        <strain evidence="12">zzj9</strain>
    </source>
</reference>
<keyword evidence="4 9" id="KW-0436">Ligase</keyword>
<keyword evidence="7 9" id="KW-0067">ATP-binding</keyword>
<evidence type="ECO:0000256" key="5">
    <source>
        <dbReference type="ARBA" id="ARBA00022618"/>
    </source>
</evidence>
<evidence type="ECO:0000313" key="12">
    <source>
        <dbReference type="Proteomes" id="UP000253383"/>
    </source>
</evidence>
<comment type="catalytic activity">
    <reaction evidence="9">
        <text>UDP-N-acetyl-alpha-D-muramoyl-L-alanine + D-glutamate + ATP = UDP-N-acetyl-alpha-D-muramoyl-L-alanyl-D-glutamate + ADP + phosphate + H(+)</text>
        <dbReference type="Rhea" id="RHEA:16429"/>
        <dbReference type="ChEBI" id="CHEBI:15378"/>
        <dbReference type="ChEBI" id="CHEBI:29986"/>
        <dbReference type="ChEBI" id="CHEBI:30616"/>
        <dbReference type="ChEBI" id="CHEBI:43474"/>
        <dbReference type="ChEBI" id="CHEBI:83898"/>
        <dbReference type="ChEBI" id="CHEBI:83900"/>
        <dbReference type="ChEBI" id="CHEBI:456216"/>
        <dbReference type="EC" id="6.3.2.9"/>
    </reaction>
</comment>
<dbReference type="GO" id="GO:0071555">
    <property type="term" value="P:cell wall organization"/>
    <property type="evidence" value="ECO:0007669"/>
    <property type="project" value="UniProtKB-KW"/>
</dbReference>
<dbReference type="OrthoDB" id="9803907at2"/>
<sequence>MDQILILGFARTGKAVAKLCSRVGVKVYIYEEDNVDIENKETNIKITGLEYKDISFDKIIVSPGFKLDHHIIKYFQSNNIPVISELEFSAYFSKHEIIAVTGTNGKGTTCTLIAKVLENAGFKSIVLGNIGIPFAELVLDIPLDYKVILETSCAQLSLIDKFHPKISVVTNLKPEHLNFYNSFEEYITFKKNISKNQTIEDTIVLNLDDQVSYALFQESNAKKMYFSTTKTIFDGSYIDKENYLVTVKDGNELKICKKKDVQAGLVDNSLAALIVGNIYSINSTILSKTIKDFKGLEHAIELCGRIEKINFYNDSKSTNEHSTIHALNCLEDIILITGGKDDKNCDYFYLSNKIKDKVKFVFIIGETKSKLQDNFYNIKYENFKICNSLADAVQQASDLATNTDNILFSPAANSKDMFVDHKVRGNLFKKLVAEYLEQKGYESM</sequence>
<keyword evidence="6 9" id="KW-0547">Nucleotide-binding</keyword>
<evidence type="ECO:0000256" key="9">
    <source>
        <dbReference type="HAMAP-Rule" id="MF_00639"/>
    </source>
</evidence>
<dbReference type="SUPFAM" id="SSF53623">
    <property type="entry name" value="MurD-like peptide ligases, catalytic domain"/>
    <property type="match status" value="1"/>
</dbReference>
<dbReference type="InterPro" id="IPR013221">
    <property type="entry name" value="Mur_ligase_cen"/>
</dbReference>
<dbReference type="NCBIfam" id="TIGR01087">
    <property type="entry name" value="murD"/>
    <property type="match status" value="1"/>
</dbReference>
<evidence type="ECO:0000256" key="3">
    <source>
        <dbReference type="ARBA" id="ARBA00022490"/>
    </source>
</evidence>
<evidence type="ECO:0000256" key="6">
    <source>
        <dbReference type="ARBA" id="ARBA00022741"/>
    </source>
</evidence>
<dbReference type="GO" id="GO:0008764">
    <property type="term" value="F:UDP-N-acetylmuramoylalanine-D-glutamate ligase activity"/>
    <property type="evidence" value="ECO:0007669"/>
    <property type="project" value="UniProtKB-UniRule"/>
</dbReference>
<evidence type="ECO:0000259" key="10">
    <source>
        <dbReference type="Pfam" id="PF08245"/>
    </source>
</evidence>
<keyword evidence="12" id="KW-1185">Reference proteome</keyword>
<dbReference type="PROSITE" id="PS01011">
    <property type="entry name" value="FOLYLPOLYGLU_SYNT_1"/>
    <property type="match status" value="1"/>
</dbReference>
<dbReference type="EC" id="6.3.2.9" evidence="9"/>
<keyword evidence="3 9" id="KW-0963">Cytoplasm</keyword>
<evidence type="ECO:0000256" key="7">
    <source>
        <dbReference type="ARBA" id="ARBA00022840"/>
    </source>
</evidence>
<dbReference type="GO" id="GO:0009252">
    <property type="term" value="P:peptidoglycan biosynthetic process"/>
    <property type="evidence" value="ECO:0007669"/>
    <property type="project" value="UniProtKB-UniRule"/>
</dbReference>
<dbReference type="GO" id="GO:0004326">
    <property type="term" value="F:tetrahydrofolylpolyglutamate synthase activity"/>
    <property type="evidence" value="ECO:0007669"/>
    <property type="project" value="InterPro"/>
</dbReference>
<organism evidence="11 12">
    <name type="scientific">Larkinella punicea</name>
    <dbReference type="NCBI Taxonomy" id="2315727"/>
    <lineage>
        <taxon>Bacteria</taxon>
        <taxon>Pseudomonadati</taxon>
        <taxon>Bacteroidota</taxon>
        <taxon>Cytophagia</taxon>
        <taxon>Cytophagales</taxon>
        <taxon>Spirosomataceae</taxon>
        <taxon>Larkinella</taxon>
    </lineage>
</organism>
<dbReference type="PANTHER" id="PTHR43692:SF1">
    <property type="entry name" value="UDP-N-ACETYLMURAMOYLALANINE--D-GLUTAMATE LIGASE"/>
    <property type="match status" value="1"/>
</dbReference>
<keyword evidence="9" id="KW-0573">Peptidoglycan synthesis</keyword>
<name>A0A368JNW5_9BACT</name>
<comment type="function">
    <text evidence="9">Cell wall formation. Catalyzes the addition of glutamate to the nucleotide precursor UDP-N-acetylmuramoyl-L-alanine (UMA).</text>
</comment>
<keyword evidence="9" id="KW-0133">Cell shape</keyword>
<dbReference type="InterPro" id="IPR005762">
    <property type="entry name" value="MurD"/>
</dbReference>
<evidence type="ECO:0000256" key="1">
    <source>
        <dbReference type="ARBA" id="ARBA00004496"/>
    </source>
</evidence>
<dbReference type="UniPathway" id="UPA00219"/>
<comment type="caution">
    <text evidence="11">The sequence shown here is derived from an EMBL/GenBank/DDBJ whole genome shotgun (WGS) entry which is preliminary data.</text>
</comment>
<dbReference type="GO" id="GO:0005737">
    <property type="term" value="C:cytoplasm"/>
    <property type="evidence" value="ECO:0007669"/>
    <property type="project" value="UniProtKB-SubCell"/>
</dbReference>
<dbReference type="Gene3D" id="3.90.190.20">
    <property type="entry name" value="Mur ligase, C-terminal domain"/>
    <property type="match status" value="1"/>
</dbReference>
<protein>
    <recommendedName>
        <fullName evidence="9">UDP-N-acetylmuramoylalanine--D-glutamate ligase</fullName>
        <ecNumber evidence="9">6.3.2.9</ecNumber>
    </recommendedName>
    <alternativeName>
        <fullName evidence="9">D-glutamic acid-adding enzyme</fullName>
    </alternativeName>
    <alternativeName>
        <fullName evidence="9">UDP-N-acetylmuramoyl-L-alanyl-D-glutamate synthetase</fullName>
    </alternativeName>
</protein>
<comment type="pathway">
    <text evidence="2 9">Cell wall biogenesis; peptidoglycan biosynthesis.</text>
</comment>
<gene>
    <name evidence="9 11" type="primary">murD</name>
    <name evidence="11" type="ORF">DUE52_16420</name>
</gene>
<feature type="domain" description="Mur ligase central" evidence="10">
    <location>
        <begin position="100"/>
        <end position="256"/>
    </location>
</feature>
<comment type="subcellular location">
    <subcellularLocation>
        <location evidence="1 9">Cytoplasm</location>
    </subcellularLocation>
</comment>
<dbReference type="Gene3D" id="3.40.1190.10">
    <property type="entry name" value="Mur-like, catalytic domain"/>
    <property type="match status" value="1"/>
</dbReference>
<dbReference type="PANTHER" id="PTHR43692">
    <property type="entry name" value="UDP-N-ACETYLMURAMOYLALANINE--D-GLUTAMATE LIGASE"/>
    <property type="match status" value="1"/>
</dbReference>
<keyword evidence="8 9" id="KW-0131">Cell cycle</keyword>
<keyword evidence="5 9" id="KW-0132">Cell division</keyword>
<dbReference type="InterPro" id="IPR036565">
    <property type="entry name" value="Mur-like_cat_sf"/>
</dbReference>
<proteinExistence type="inferred from homology"/>
<accession>A0A368JNW5</accession>
<dbReference type="HAMAP" id="MF_00639">
    <property type="entry name" value="MurD"/>
    <property type="match status" value="1"/>
</dbReference>
<evidence type="ECO:0000256" key="8">
    <source>
        <dbReference type="ARBA" id="ARBA00023306"/>
    </source>
</evidence>